<dbReference type="PANTHER" id="PTHR43737:SF1">
    <property type="entry name" value="DUF1501 DOMAIN-CONTAINING PROTEIN"/>
    <property type="match status" value="1"/>
</dbReference>
<dbReference type="RefSeq" id="WP_200350226.1">
    <property type="nucleotide sequence ID" value="NZ_BAABHZ010000012.1"/>
</dbReference>
<organism evidence="2 3">
    <name type="scientific">Luteolibacter yonseiensis</name>
    <dbReference type="NCBI Taxonomy" id="1144680"/>
    <lineage>
        <taxon>Bacteria</taxon>
        <taxon>Pseudomonadati</taxon>
        <taxon>Verrucomicrobiota</taxon>
        <taxon>Verrucomicrobiia</taxon>
        <taxon>Verrucomicrobiales</taxon>
        <taxon>Verrucomicrobiaceae</taxon>
        <taxon>Luteolibacter</taxon>
    </lineage>
</organism>
<feature type="chain" id="PRO_5037646391" evidence="1">
    <location>
        <begin position="22"/>
        <end position="864"/>
    </location>
</feature>
<dbReference type="EMBL" id="JAENIK010000008">
    <property type="protein sequence ID" value="MBK1815258.1"/>
    <property type="molecule type" value="Genomic_DNA"/>
</dbReference>
<reference evidence="2" key="1">
    <citation type="submission" date="2021-01" db="EMBL/GenBank/DDBJ databases">
        <title>Modified the classification status of verrucomicrobia.</title>
        <authorList>
            <person name="Feng X."/>
        </authorList>
    </citation>
    <scope>NUCLEOTIDE SEQUENCE</scope>
    <source>
        <strain evidence="2">JCM 18052</strain>
    </source>
</reference>
<proteinExistence type="predicted"/>
<keyword evidence="1" id="KW-0732">Signal</keyword>
<name>A0A934V9K9_9BACT</name>
<comment type="caution">
    <text evidence="2">The sequence shown here is derived from an EMBL/GenBank/DDBJ whole genome shotgun (WGS) entry which is preliminary data.</text>
</comment>
<dbReference type="PANTHER" id="PTHR43737">
    <property type="entry name" value="BLL7424 PROTEIN"/>
    <property type="match status" value="1"/>
</dbReference>
<sequence length="864" mass="93917">MKGIVGRIVVVLLAAAPVAGAVDENSNGQSDVWEMLFQFSGLPAAGDFDADGWSNAAESGAGTDPRSAASHPDMEMALVAGLPTVSWQGLKGKHYVLLASDSLTSFAPTGDVAAGTGGEMHFQLPPADGSGFFRMAISDVDSDGDLVSDWEEFALGFDPFREHTDRHPGTDAERVVAGLSATSTVSVSVYDDGCSERWPDPAVFVLRRADGLRPLKVDFTLGGTAVGDVDYQKSIAGTSVDFAAGQREAFVEIKPLPDALDAEPIETVTLTVNPGAAYTVGSANAATVSILNQPEGGGPYAKEAARFLIQAAFGPDQDAADDADHIPENVEEVMATGISGWIDEQLTRPVGHLVPMVRWQTEQQQAYINEETDIDPEIYNDRKQNAWWGRAMGLPKLRPDSTTTQLADPLRQRVGFALSQIFVISDRMERIGVQAEGMADFYDTLLDHSFGNYRNLLHDVSLHPCMGIYLSHMGNKKADPEAHTFPDENYAREVMQLFSIGLWMLNPDGSRQLDTNGQPVPTYNNATITELARVFTGLSFGRKNNGTDNDNFGEYEGDFTSLMKGFDEHHDLAPKTLLLGVTTPQRVADDGQATAADVDALMDNLFNHPNVGPFIGRQLIQRLVTSNPSPAYISRVTAAFNAAPRGDMGRTVKAILMDPEARDPARMDDPTYGKLREPFLRTVNVARAFNASSPDGWYYLDAFSLDHVQEPMKSPSVFNFYLPGYSPPGLLAQAGLVSPELQIVNASSGTTAPNYFWRILDGLHRWGASASKNVRLNIDQEMLLNVPAEAVDDPEPDVEPLDPDALIRRLDLVLTGGTLSPDSFQIIREALNRIGPGSGWDWPRNRLKLAIYLIVSSPEFSVQK</sequence>
<dbReference type="Proteomes" id="UP000600139">
    <property type="component" value="Unassembled WGS sequence"/>
</dbReference>
<dbReference type="InterPro" id="IPR038081">
    <property type="entry name" value="CalX-like_sf"/>
</dbReference>
<accession>A0A934V9K9</accession>
<dbReference type="Gene3D" id="2.60.40.2030">
    <property type="match status" value="1"/>
</dbReference>
<feature type="signal peptide" evidence="1">
    <location>
        <begin position="1"/>
        <end position="21"/>
    </location>
</feature>
<dbReference type="AlphaFoldDB" id="A0A934V9K9"/>
<gene>
    <name evidence="2" type="ORF">JIN84_06515</name>
</gene>
<dbReference type="InterPro" id="IPR014917">
    <property type="entry name" value="DUF1800"/>
</dbReference>
<keyword evidence="3" id="KW-1185">Reference proteome</keyword>
<dbReference type="Pfam" id="PF08811">
    <property type="entry name" value="DUF1800"/>
    <property type="match status" value="1"/>
</dbReference>
<evidence type="ECO:0000313" key="2">
    <source>
        <dbReference type="EMBL" id="MBK1815258.1"/>
    </source>
</evidence>
<dbReference type="SUPFAM" id="SSF141072">
    <property type="entry name" value="CalX-like"/>
    <property type="match status" value="1"/>
</dbReference>
<evidence type="ECO:0000256" key="1">
    <source>
        <dbReference type="SAM" id="SignalP"/>
    </source>
</evidence>
<evidence type="ECO:0000313" key="3">
    <source>
        <dbReference type="Proteomes" id="UP000600139"/>
    </source>
</evidence>
<protein>
    <submittedName>
        <fullName evidence="2">DUF1800 family protein</fullName>
    </submittedName>
</protein>